<protein>
    <submittedName>
        <fullName evidence="2">Uncharacterized protein</fullName>
    </submittedName>
</protein>
<dbReference type="EMBL" id="JABVXQ010000014">
    <property type="protein sequence ID" value="KAF6078109.1"/>
    <property type="molecule type" value="Genomic_DNA"/>
</dbReference>
<organism evidence="2 3">
    <name type="scientific">Phyllostomus discolor</name>
    <name type="common">pale spear-nosed bat</name>
    <dbReference type="NCBI Taxonomy" id="89673"/>
    <lineage>
        <taxon>Eukaryota</taxon>
        <taxon>Metazoa</taxon>
        <taxon>Chordata</taxon>
        <taxon>Craniata</taxon>
        <taxon>Vertebrata</taxon>
        <taxon>Euteleostomi</taxon>
        <taxon>Mammalia</taxon>
        <taxon>Eutheria</taxon>
        <taxon>Laurasiatheria</taxon>
        <taxon>Chiroptera</taxon>
        <taxon>Yangochiroptera</taxon>
        <taxon>Phyllostomidae</taxon>
        <taxon>Phyllostominae</taxon>
        <taxon>Phyllostomus</taxon>
    </lineage>
</organism>
<name>A0A834DFK3_9CHIR</name>
<dbReference type="AlphaFoldDB" id="A0A834DFK3"/>
<accession>A0A834DFK3</accession>
<reference evidence="2 3" key="1">
    <citation type="journal article" date="2020" name="Nature">
        <title>Six reference-quality genomes reveal evolution of bat adaptations.</title>
        <authorList>
            <person name="Jebb D."/>
            <person name="Huang Z."/>
            <person name="Pippel M."/>
            <person name="Hughes G.M."/>
            <person name="Lavrichenko K."/>
            <person name="Devanna P."/>
            <person name="Winkler S."/>
            <person name="Jermiin L.S."/>
            <person name="Skirmuntt E.C."/>
            <person name="Katzourakis A."/>
            <person name="Burkitt-Gray L."/>
            <person name="Ray D.A."/>
            <person name="Sullivan K.A.M."/>
            <person name="Roscito J.G."/>
            <person name="Kirilenko B.M."/>
            <person name="Davalos L.M."/>
            <person name="Corthals A.P."/>
            <person name="Power M.L."/>
            <person name="Jones G."/>
            <person name="Ransome R.D."/>
            <person name="Dechmann D.K.N."/>
            <person name="Locatelli A.G."/>
            <person name="Puechmaille S.J."/>
            <person name="Fedrigo O."/>
            <person name="Jarvis E.D."/>
            <person name="Hiller M."/>
            <person name="Vernes S.C."/>
            <person name="Myers E.W."/>
            <person name="Teeling E.C."/>
        </authorList>
    </citation>
    <scope>NUCLEOTIDE SEQUENCE [LARGE SCALE GENOMIC DNA]</scope>
    <source>
        <strain evidence="2">Bat1K_MPI-CBG_1</strain>
    </source>
</reference>
<feature type="region of interest" description="Disordered" evidence="1">
    <location>
        <begin position="100"/>
        <end position="120"/>
    </location>
</feature>
<gene>
    <name evidence="2" type="ORF">HJG60_009029</name>
</gene>
<comment type="caution">
    <text evidence="2">The sequence shown here is derived from an EMBL/GenBank/DDBJ whole genome shotgun (WGS) entry which is preliminary data.</text>
</comment>
<evidence type="ECO:0000313" key="2">
    <source>
        <dbReference type="EMBL" id="KAF6078109.1"/>
    </source>
</evidence>
<proteinExistence type="predicted"/>
<dbReference type="Proteomes" id="UP000664940">
    <property type="component" value="Unassembled WGS sequence"/>
</dbReference>
<sequence length="120" mass="12818">MLLPQEPQHLFVGTVTFSPPTLHSAGWCIPQAEGGSISLRNEDPKRRILPAWPVEGEAVAGSEGPECSGSFFFFCLVLHLYSVAHVCRAPVPCLPCVGHTGSLSQSGPSPSSQATARDRY</sequence>
<evidence type="ECO:0000313" key="3">
    <source>
        <dbReference type="Proteomes" id="UP000664940"/>
    </source>
</evidence>
<evidence type="ECO:0000256" key="1">
    <source>
        <dbReference type="SAM" id="MobiDB-lite"/>
    </source>
</evidence>